<comment type="similarity">
    <text evidence="1">Belongs to the BPI/LBP/Plunc superfamily. BPI/LBP family.</text>
</comment>
<evidence type="ECO:0000256" key="1">
    <source>
        <dbReference type="ARBA" id="ARBA00007292"/>
    </source>
</evidence>
<dbReference type="GO" id="GO:0008289">
    <property type="term" value="F:lipid binding"/>
    <property type="evidence" value="ECO:0007669"/>
    <property type="project" value="InterPro"/>
</dbReference>
<feature type="chain" id="PRO_5010980122" description="Lipid-binding serum glycoprotein C-terminal domain-containing protein" evidence="4">
    <location>
        <begin position="20"/>
        <end position="489"/>
    </location>
</feature>
<evidence type="ECO:0000313" key="9">
    <source>
        <dbReference type="Proteomes" id="UP000015101"/>
    </source>
</evidence>
<dbReference type="SUPFAM" id="SSF55394">
    <property type="entry name" value="Bactericidal permeability-increasing protein, BPI"/>
    <property type="match status" value="2"/>
</dbReference>
<dbReference type="Gene3D" id="3.15.10.10">
    <property type="entry name" value="Bactericidal permeability-increasing protein, domain 1"/>
    <property type="match status" value="1"/>
</dbReference>
<dbReference type="SMART" id="SM00328">
    <property type="entry name" value="BPI1"/>
    <property type="match status" value="1"/>
</dbReference>
<dbReference type="EMBL" id="AMQM01002447">
    <property type="status" value="NOT_ANNOTATED_CDS"/>
    <property type="molecule type" value="Genomic_DNA"/>
</dbReference>
<evidence type="ECO:0000313" key="8">
    <source>
        <dbReference type="EnsemblMetazoa" id="HelroP166545"/>
    </source>
</evidence>
<dbReference type="Proteomes" id="UP000015101">
    <property type="component" value="Unassembled WGS sequence"/>
</dbReference>
<gene>
    <name evidence="8" type="primary">20201532</name>
    <name evidence="7" type="ORF">HELRODRAFT_166545</name>
</gene>
<feature type="signal peptide" evidence="4">
    <location>
        <begin position="1"/>
        <end position="19"/>
    </location>
</feature>
<dbReference type="GO" id="GO:0005615">
    <property type="term" value="C:extracellular space"/>
    <property type="evidence" value="ECO:0000318"/>
    <property type="project" value="GO_Central"/>
</dbReference>
<dbReference type="EnsemblMetazoa" id="HelroT166545">
    <property type="protein sequence ID" value="HelroP166545"/>
    <property type="gene ID" value="HelroG166545"/>
</dbReference>
<dbReference type="FunFam" id="3.15.10.10:FF:000001">
    <property type="entry name" value="phospholipid transfer protein-like"/>
    <property type="match status" value="1"/>
</dbReference>
<keyword evidence="9" id="KW-1185">Reference proteome</keyword>
<organism evidence="8 9">
    <name type="scientific">Helobdella robusta</name>
    <name type="common">Californian leech</name>
    <dbReference type="NCBI Taxonomy" id="6412"/>
    <lineage>
        <taxon>Eukaryota</taxon>
        <taxon>Metazoa</taxon>
        <taxon>Spiralia</taxon>
        <taxon>Lophotrochozoa</taxon>
        <taxon>Annelida</taxon>
        <taxon>Clitellata</taxon>
        <taxon>Hirudinea</taxon>
        <taxon>Rhynchobdellida</taxon>
        <taxon>Glossiphoniidae</taxon>
        <taxon>Helobdella</taxon>
    </lineage>
</organism>
<evidence type="ECO:0000256" key="2">
    <source>
        <dbReference type="ARBA" id="ARBA00023157"/>
    </source>
</evidence>
<keyword evidence="2" id="KW-1015">Disulfide bond</keyword>
<dbReference type="InterPro" id="IPR017942">
    <property type="entry name" value="Lipid-bd_serum_glycop_N"/>
</dbReference>
<reference evidence="9" key="1">
    <citation type="submission" date="2012-12" db="EMBL/GenBank/DDBJ databases">
        <authorList>
            <person name="Hellsten U."/>
            <person name="Grimwood J."/>
            <person name="Chapman J.A."/>
            <person name="Shapiro H."/>
            <person name="Aerts A."/>
            <person name="Otillar R.P."/>
            <person name="Terry A.Y."/>
            <person name="Boore J.L."/>
            <person name="Simakov O."/>
            <person name="Marletaz F."/>
            <person name="Cho S.-J."/>
            <person name="Edsinger-Gonzales E."/>
            <person name="Havlak P."/>
            <person name="Kuo D.-H."/>
            <person name="Larsson T."/>
            <person name="Lv J."/>
            <person name="Arendt D."/>
            <person name="Savage R."/>
            <person name="Osoegawa K."/>
            <person name="de Jong P."/>
            <person name="Lindberg D.R."/>
            <person name="Seaver E.C."/>
            <person name="Weisblat D.A."/>
            <person name="Putnam N.H."/>
            <person name="Grigoriev I.V."/>
            <person name="Rokhsar D.S."/>
        </authorList>
    </citation>
    <scope>NUCLEOTIDE SEQUENCE</scope>
</reference>
<feature type="domain" description="Lipid-binding serum glycoprotein C-terminal" evidence="6">
    <location>
        <begin position="268"/>
        <end position="479"/>
    </location>
</feature>
<dbReference type="KEGG" id="hro:HELRODRAFT_166545"/>
<dbReference type="InterPro" id="IPR001124">
    <property type="entry name" value="Lipid-bd_serum_glycop_C"/>
</dbReference>
<dbReference type="InParanoid" id="T1EY82"/>
<protein>
    <recommendedName>
        <fullName evidence="10">Lipid-binding serum glycoprotein C-terminal domain-containing protein</fullName>
    </recommendedName>
</protein>
<evidence type="ECO:0000259" key="5">
    <source>
        <dbReference type="SMART" id="SM00328"/>
    </source>
</evidence>
<evidence type="ECO:0000313" key="7">
    <source>
        <dbReference type="EMBL" id="ESO11543.1"/>
    </source>
</evidence>
<reference evidence="8" key="3">
    <citation type="submission" date="2015-06" db="UniProtKB">
        <authorList>
            <consortium name="EnsemblMetazoa"/>
        </authorList>
    </citation>
    <scope>IDENTIFICATION</scope>
</reference>
<proteinExistence type="inferred from homology"/>
<dbReference type="InterPro" id="IPR017943">
    <property type="entry name" value="Bactericidal_perm-incr_a/b_dom"/>
</dbReference>
<dbReference type="OMA" id="GKMWIAD"/>
<dbReference type="AlphaFoldDB" id="T1EY82"/>
<dbReference type="HOGENOM" id="CLU_043721_0_0_1"/>
<keyword evidence="4" id="KW-0732">Signal</keyword>
<dbReference type="PANTHER" id="PTHR10504:SF131">
    <property type="entry name" value="BPI2 DOMAIN-CONTAINING PROTEIN"/>
    <property type="match status" value="1"/>
</dbReference>
<name>T1EY82_HELRO</name>
<accession>T1EY82</accession>
<dbReference type="Gene3D" id="3.15.20.10">
    <property type="entry name" value="Bactericidal permeability-increasing protein, domain 2"/>
    <property type="match status" value="1"/>
</dbReference>
<dbReference type="GeneID" id="20201532"/>
<dbReference type="EMBL" id="KB095812">
    <property type="protein sequence ID" value="ESO11543.1"/>
    <property type="molecule type" value="Genomic_DNA"/>
</dbReference>
<evidence type="ECO:0000256" key="3">
    <source>
        <dbReference type="ARBA" id="ARBA00023180"/>
    </source>
</evidence>
<dbReference type="SMART" id="SM00329">
    <property type="entry name" value="BPI2"/>
    <property type="match status" value="1"/>
</dbReference>
<dbReference type="PANTHER" id="PTHR10504">
    <property type="entry name" value="BACTERICIDAL PERMEABILITY-INCREASING BPI PROTEIN-RELATED"/>
    <property type="match status" value="1"/>
</dbReference>
<evidence type="ECO:0000259" key="6">
    <source>
        <dbReference type="SMART" id="SM00329"/>
    </source>
</evidence>
<dbReference type="CTD" id="20201532"/>
<evidence type="ECO:0008006" key="10">
    <source>
        <dbReference type="Google" id="ProtNLM"/>
    </source>
</evidence>
<dbReference type="RefSeq" id="XP_009010031.1">
    <property type="nucleotide sequence ID" value="XM_009011783.1"/>
</dbReference>
<dbReference type="InterPro" id="IPR032942">
    <property type="entry name" value="BPI/LBP/Plunc"/>
</dbReference>
<reference evidence="7 9" key="2">
    <citation type="journal article" date="2013" name="Nature">
        <title>Insights into bilaterian evolution from three spiralian genomes.</title>
        <authorList>
            <person name="Simakov O."/>
            <person name="Marletaz F."/>
            <person name="Cho S.J."/>
            <person name="Edsinger-Gonzales E."/>
            <person name="Havlak P."/>
            <person name="Hellsten U."/>
            <person name="Kuo D.H."/>
            <person name="Larsson T."/>
            <person name="Lv J."/>
            <person name="Arendt D."/>
            <person name="Savage R."/>
            <person name="Osoegawa K."/>
            <person name="de Jong P."/>
            <person name="Grimwood J."/>
            <person name="Chapman J.A."/>
            <person name="Shapiro H."/>
            <person name="Aerts A."/>
            <person name="Otillar R.P."/>
            <person name="Terry A.Y."/>
            <person name="Boore J.L."/>
            <person name="Grigoriev I.V."/>
            <person name="Lindberg D.R."/>
            <person name="Seaver E.C."/>
            <person name="Weisblat D.A."/>
            <person name="Putnam N.H."/>
            <person name="Rokhsar D.S."/>
        </authorList>
    </citation>
    <scope>NUCLEOTIDE SEQUENCE</scope>
</reference>
<dbReference type="eggNOG" id="KOG4160">
    <property type="taxonomic scope" value="Eukaryota"/>
</dbReference>
<dbReference type="Pfam" id="PF01273">
    <property type="entry name" value="LBP_BPI_CETP"/>
    <property type="match status" value="1"/>
</dbReference>
<dbReference type="Pfam" id="PF02886">
    <property type="entry name" value="LBP_BPI_CETP_C"/>
    <property type="match status" value="1"/>
</dbReference>
<sequence length="489" mass="54866">MQCFMLQMVLLKIAFCVDGMISEDAGLKISLSSEGLFHLADAAVKFGAKELVKITLPEISGSTKAAGGTVTYDLTNMRVVNEIQPSFNVHLVLKEGVKIQISDMLVRLSGNWRYRYKIGFIDITDHGSFDAKLSGLVLSIYLSPVKTQDGKLQINTMNCAGKFNDVDLDIHSKVSWLYDLIKDNIEKSANQPCAIFEQIRTSVLNKYLLKLPMHFSVTSSLTFDYQLHDAPAINDGSVDFYLNGQFSAVETNKLFNRLPQMDQKRSGGASDRMADATVSQNLINSLVYSLKQSSYLRRVVTKNDLPKYMDGFLNTTCLTFKCFAFFIPQLGKLYPNSFVEITINSEQIPDGKILKDGILISVKNLTIDFQARFPNNSLVDLFTFAVNTSLVVSINITKDASTVFWHVGNFTFNSQLERSYISWIPSYLMSKISGFVLRFAVITEINLRGKTGLKIKSIPNIELLDTEVHFNDGFVSAGCNFRLKTKFDW</sequence>
<feature type="domain" description="Lipid-binding serum glycoprotein N-terminal" evidence="5">
    <location>
        <begin position="31"/>
        <end position="251"/>
    </location>
</feature>
<dbReference type="OrthoDB" id="10255543at2759"/>
<keyword evidence="3" id="KW-0325">Glycoprotein</keyword>
<evidence type="ECO:0000256" key="4">
    <source>
        <dbReference type="SAM" id="SignalP"/>
    </source>
</evidence>